<accession>A0AC55D945</accession>
<proteinExistence type="predicted"/>
<protein>
    <submittedName>
        <fullName evidence="2">Zinc finger protein 304-like isoform X2</fullName>
    </submittedName>
</protein>
<reference evidence="2" key="1">
    <citation type="submission" date="2025-08" db="UniProtKB">
        <authorList>
            <consortium name="RefSeq"/>
        </authorList>
    </citation>
    <scope>IDENTIFICATION</scope>
</reference>
<gene>
    <name evidence="2" type="primary">LOC101639063</name>
</gene>
<organism evidence="1 2">
    <name type="scientific">Echinops telfairi</name>
    <name type="common">Lesser hedgehog tenrec</name>
    <dbReference type="NCBI Taxonomy" id="9371"/>
    <lineage>
        <taxon>Eukaryota</taxon>
        <taxon>Metazoa</taxon>
        <taxon>Chordata</taxon>
        <taxon>Craniata</taxon>
        <taxon>Vertebrata</taxon>
        <taxon>Euteleostomi</taxon>
        <taxon>Mammalia</taxon>
        <taxon>Eutheria</taxon>
        <taxon>Afrotheria</taxon>
        <taxon>Tenrecidae</taxon>
        <taxon>Tenrecinae</taxon>
        <taxon>Echinops</taxon>
    </lineage>
</organism>
<dbReference type="Proteomes" id="UP000694863">
    <property type="component" value="Unplaced"/>
</dbReference>
<evidence type="ECO:0000313" key="1">
    <source>
        <dbReference type="Proteomes" id="UP000694863"/>
    </source>
</evidence>
<keyword evidence="1" id="KW-1185">Reference proteome</keyword>
<evidence type="ECO:0000313" key="2">
    <source>
        <dbReference type="RefSeq" id="XP_045148264.1"/>
    </source>
</evidence>
<dbReference type="RefSeq" id="XP_045148264.1">
    <property type="nucleotide sequence ID" value="XM_045292329.1"/>
</dbReference>
<name>A0AC55D945_ECHTE</name>
<sequence length="99" mass="10838">MAAAALSDRARGGVTFEDVAIYFSQEEWGLLDEAQKMLYSDVMLENFAIIASLGHWNEVEEETASGQRVSMGVSHARTPQTGEVAGLSRCRGRKMQGND</sequence>